<name>A0A183DFZ5_9BILA</name>
<evidence type="ECO:0000313" key="2">
    <source>
        <dbReference type="EMBL" id="VDK59067.1"/>
    </source>
</evidence>
<organism evidence="4">
    <name type="scientific">Gongylonema pulchrum</name>
    <dbReference type="NCBI Taxonomy" id="637853"/>
    <lineage>
        <taxon>Eukaryota</taxon>
        <taxon>Metazoa</taxon>
        <taxon>Ecdysozoa</taxon>
        <taxon>Nematoda</taxon>
        <taxon>Chromadorea</taxon>
        <taxon>Rhabditida</taxon>
        <taxon>Spirurina</taxon>
        <taxon>Spiruromorpha</taxon>
        <taxon>Spiruroidea</taxon>
        <taxon>Gongylonematidae</taxon>
        <taxon>Gongylonema</taxon>
    </lineage>
</organism>
<reference evidence="2 3" key="2">
    <citation type="submission" date="2018-11" db="EMBL/GenBank/DDBJ databases">
        <authorList>
            <consortium name="Pathogen Informatics"/>
        </authorList>
    </citation>
    <scope>NUCLEOTIDE SEQUENCE [LARGE SCALE GENOMIC DNA]</scope>
</reference>
<evidence type="ECO:0000256" key="1">
    <source>
        <dbReference type="SAM" id="MobiDB-lite"/>
    </source>
</evidence>
<accession>A0A183DFZ5</accession>
<dbReference type="Proteomes" id="UP000271098">
    <property type="component" value="Unassembled WGS sequence"/>
</dbReference>
<feature type="compositionally biased region" description="Polar residues" evidence="1">
    <location>
        <begin position="166"/>
        <end position="178"/>
    </location>
</feature>
<sequence>MEQEGYIWNMVIGNRVDGKGLLIGSSEVTNEYRVQNLHRIPIVKRPVMRPLVDFPDFRFYKPYPCMYSDVCCLAWYPGILASYPNDTIIIARRSCDHYGGGTYLCQKNAFSAKPGKKRKKGKKKTGHHKSHAQKSTNPPMNETETGDQNNHVQKPTNSRENKTETDGQNNHVQKPTNSRKSEVENLVQNDVEKLTNSHENEDETGDQNSFTQKPEISDIDKLYGGQKRGKRKKAKRHKKGETAEHKPHYLLPVIEGILLLINSNTQH</sequence>
<reference evidence="4" key="1">
    <citation type="submission" date="2016-06" db="UniProtKB">
        <authorList>
            <consortium name="WormBaseParasite"/>
        </authorList>
    </citation>
    <scope>IDENTIFICATION</scope>
</reference>
<feature type="compositionally biased region" description="Basic residues" evidence="1">
    <location>
        <begin position="227"/>
        <end position="239"/>
    </location>
</feature>
<evidence type="ECO:0000313" key="3">
    <source>
        <dbReference type="Proteomes" id="UP000271098"/>
    </source>
</evidence>
<feature type="compositionally biased region" description="Polar residues" evidence="1">
    <location>
        <begin position="133"/>
        <end position="156"/>
    </location>
</feature>
<proteinExistence type="predicted"/>
<feature type="compositionally biased region" description="Basic residues" evidence="1">
    <location>
        <begin position="114"/>
        <end position="132"/>
    </location>
</feature>
<evidence type="ECO:0000313" key="4">
    <source>
        <dbReference type="WBParaSite" id="GPUH_0000764501-mRNA-1"/>
    </source>
</evidence>
<gene>
    <name evidence="2" type="ORF">GPUH_LOCUS7637</name>
</gene>
<feature type="region of interest" description="Disordered" evidence="1">
    <location>
        <begin position="195"/>
        <end position="246"/>
    </location>
</feature>
<keyword evidence="3" id="KW-1185">Reference proteome</keyword>
<dbReference type="EMBL" id="UYRT01020214">
    <property type="protein sequence ID" value="VDK59067.1"/>
    <property type="molecule type" value="Genomic_DNA"/>
</dbReference>
<protein>
    <submittedName>
        <fullName evidence="2 4">Uncharacterized protein</fullName>
    </submittedName>
</protein>
<dbReference type="WBParaSite" id="GPUH_0000764501-mRNA-1">
    <property type="protein sequence ID" value="GPUH_0000764501-mRNA-1"/>
    <property type="gene ID" value="GPUH_0000764501"/>
</dbReference>
<dbReference type="AlphaFoldDB" id="A0A183DFZ5"/>
<feature type="region of interest" description="Disordered" evidence="1">
    <location>
        <begin position="111"/>
        <end position="183"/>
    </location>
</feature>